<keyword evidence="4" id="KW-0812">Transmembrane</keyword>
<protein>
    <submittedName>
        <fullName evidence="8">Protein CBG21117</fullName>
    </submittedName>
</protein>
<evidence type="ECO:0000313" key="9">
    <source>
        <dbReference type="Proteomes" id="UP000008549"/>
    </source>
</evidence>
<proteinExistence type="inferred from homology"/>
<keyword evidence="5" id="KW-1133">Transmembrane helix</keyword>
<dbReference type="InParanoid" id="A8XZG0"/>
<dbReference type="Pfam" id="PF00005">
    <property type="entry name" value="ABC_tran"/>
    <property type="match status" value="1"/>
</dbReference>
<gene>
    <name evidence="8" type="ORF">CBG21117</name>
    <name evidence="8" type="ORF">CBG_21117</name>
</gene>
<dbReference type="eggNOG" id="KOG0061">
    <property type="taxonomic scope" value="Eukaryota"/>
</dbReference>
<dbReference type="EMBL" id="HE600975">
    <property type="protein sequence ID" value="CAP38087.2"/>
    <property type="molecule type" value="Genomic_DNA"/>
</dbReference>
<evidence type="ECO:0000256" key="3">
    <source>
        <dbReference type="ARBA" id="ARBA00022448"/>
    </source>
</evidence>
<dbReference type="OMA" id="HEWVNNE"/>
<evidence type="ECO:0000256" key="5">
    <source>
        <dbReference type="ARBA" id="ARBA00022989"/>
    </source>
</evidence>
<evidence type="ECO:0000256" key="1">
    <source>
        <dbReference type="ARBA" id="ARBA00004141"/>
    </source>
</evidence>
<dbReference type="InterPro" id="IPR027417">
    <property type="entry name" value="P-loop_NTPase"/>
</dbReference>
<dbReference type="CTD" id="8584732"/>
<keyword evidence="3" id="KW-0813">Transport</keyword>
<comment type="similarity">
    <text evidence="2">Belongs to the ABC transporter superfamily. ABCG family. Eye pigment precursor importer (TC 3.A.1.204) subfamily.</text>
</comment>
<dbReference type="RefSeq" id="XP_002642738.2">
    <property type="nucleotide sequence ID" value="XM_002642692.2"/>
</dbReference>
<dbReference type="InterPro" id="IPR003439">
    <property type="entry name" value="ABC_transporter-like_ATP-bd"/>
</dbReference>
<feature type="domain" description="ABC transporter" evidence="7">
    <location>
        <begin position="87"/>
        <end position="141"/>
    </location>
</feature>
<evidence type="ECO:0000259" key="7">
    <source>
        <dbReference type="Pfam" id="PF00005"/>
    </source>
</evidence>
<dbReference type="PANTHER" id="PTHR48041">
    <property type="entry name" value="ABC TRANSPORTER G FAMILY MEMBER 28"/>
    <property type="match status" value="1"/>
</dbReference>
<evidence type="ECO:0000256" key="6">
    <source>
        <dbReference type="ARBA" id="ARBA00023136"/>
    </source>
</evidence>
<sequence length="160" mass="18136">MLKTNLIRGSIESMTLADSVSDIDKSFIEEMRPKMLLTWHDVSVADEKEAESIEKGGLFRSCCTKKVSDIERLSVEKRILDNVFGLARPGEVTAIIGPSGAGKTTLLNVLTKRNLANLKTSGSVKVQNMSEMDQNVSKRLRLNWREIQIFHIIQRIYWKK</sequence>
<comment type="subcellular location">
    <subcellularLocation>
        <location evidence="1">Membrane</location>
        <topology evidence="1">Multi-pass membrane protein</topology>
    </subcellularLocation>
</comment>
<dbReference type="SUPFAM" id="SSF52540">
    <property type="entry name" value="P-loop containing nucleoside triphosphate hydrolases"/>
    <property type="match status" value="1"/>
</dbReference>
<reference evidence="8 9" key="2">
    <citation type="journal article" date="2011" name="PLoS Genet.">
        <title>Caenorhabditis briggsae recombinant inbred line genotypes reveal inter-strain incompatibility and the evolution of recombination.</title>
        <authorList>
            <person name="Ross J.A."/>
            <person name="Koboldt D.C."/>
            <person name="Staisch J.E."/>
            <person name="Chamberlin H.M."/>
            <person name="Gupta B.P."/>
            <person name="Miller R.D."/>
            <person name="Baird S.E."/>
            <person name="Haag E.S."/>
        </authorList>
    </citation>
    <scope>NUCLEOTIDE SEQUENCE [LARGE SCALE GENOMIC DNA]</scope>
    <source>
        <strain evidence="8 9">AF16</strain>
    </source>
</reference>
<dbReference type="GO" id="GO:0005524">
    <property type="term" value="F:ATP binding"/>
    <property type="evidence" value="ECO:0007669"/>
    <property type="project" value="InterPro"/>
</dbReference>
<keyword evidence="6" id="KW-0472">Membrane</keyword>
<name>A8XZG0_CAEBR</name>
<dbReference type="AlphaFoldDB" id="A8XZG0"/>
<accession>A8XZG0</accession>
<dbReference type="Proteomes" id="UP000008549">
    <property type="component" value="Unassembled WGS sequence"/>
</dbReference>
<dbReference type="GO" id="GO:0016020">
    <property type="term" value="C:membrane"/>
    <property type="evidence" value="ECO:0007669"/>
    <property type="project" value="UniProtKB-SubCell"/>
</dbReference>
<dbReference type="PANTHER" id="PTHR48041:SF139">
    <property type="entry name" value="PROTEIN SCARLET"/>
    <property type="match status" value="1"/>
</dbReference>
<dbReference type="Gene3D" id="3.40.50.300">
    <property type="entry name" value="P-loop containing nucleotide triphosphate hydrolases"/>
    <property type="match status" value="1"/>
</dbReference>
<dbReference type="GO" id="GO:0016887">
    <property type="term" value="F:ATP hydrolysis activity"/>
    <property type="evidence" value="ECO:0007669"/>
    <property type="project" value="InterPro"/>
</dbReference>
<keyword evidence="9" id="KW-1185">Reference proteome</keyword>
<organism evidence="8 9">
    <name type="scientific">Caenorhabditis briggsae</name>
    <dbReference type="NCBI Taxonomy" id="6238"/>
    <lineage>
        <taxon>Eukaryota</taxon>
        <taxon>Metazoa</taxon>
        <taxon>Ecdysozoa</taxon>
        <taxon>Nematoda</taxon>
        <taxon>Chromadorea</taxon>
        <taxon>Rhabditida</taxon>
        <taxon>Rhabditina</taxon>
        <taxon>Rhabditomorpha</taxon>
        <taxon>Rhabditoidea</taxon>
        <taxon>Rhabditidae</taxon>
        <taxon>Peloderinae</taxon>
        <taxon>Caenorhabditis</taxon>
    </lineage>
</organism>
<dbReference type="STRING" id="6238.A8XZG0"/>
<evidence type="ECO:0000256" key="2">
    <source>
        <dbReference type="ARBA" id="ARBA00005814"/>
    </source>
</evidence>
<dbReference type="KEGG" id="cbr:CBG_21117"/>
<dbReference type="InterPro" id="IPR050352">
    <property type="entry name" value="ABCG_transporters"/>
</dbReference>
<evidence type="ECO:0000256" key="4">
    <source>
        <dbReference type="ARBA" id="ARBA00022692"/>
    </source>
</evidence>
<evidence type="ECO:0000313" key="8">
    <source>
        <dbReference type="EMBL" id="CAP38087.2"/>
    </source>
</evidence>
<reference evidence="8 9" key="1">
    <citation type="journal article" date="2003" name="PLoS Biol.">
        <title>The genome sequence of Caenorhabditis briggsae: a platform for comparative genomics.</title>
        <authorList>
            <person name="Stein L.D."/>
            <person name="Bao Z."/>
            <person name="Blasiar D."/>
            <person name="Blumenthal T."/>
            <person name="Brent M.R."/>
            <person name="Chen N."/>
            <person name="Chinwalla A."/>
            <person name="Clarke L."/>
            <person name="Clee C."/>
            <person name="Coghlan A."/>
            <person name="Coulson A."/>
            <person name="D'Eustachio P."/>
            <person name="Fitch D.H."/>
            <person name="Fulton L.A."/>
            <person name="Fulton R.E."/>
            <person name="Griffiths-Jones S."/>
            <person name="Harris T.W."/>
            <person name="Hillier L.W."/>
            <person name="Kamath R."/>
            <person name="Kuwabara P.E."/>
            <person name="Mardis E.R."/>
            <person name="Marra M.A."/>
            <person name="Miner T.L."/>
            <person name="Minx P."/>
            <person name="Mullikin J.C."/>
            <person name="Plumb R.W."/>
            <person name="Rogers J."/>
            <person name="Schein J.E."/>
            <person name="Sohrmann M."/>
            <person name="Spieth J."/>
            <person name="Stajich J.E."/>
            <person name="Wei C."/>
            <person name="Willey D."/>
            <person name="Wilson R.K."/>
            <person name="Durbin R."/>
            <person name="Waterston R.H."/>
        </authorList>
    </citation>
    <scope>NUCLEOTIDE SEQUENCE [LARGE SCALE GENOMIC DNA]</scope>
    <source>
        <strain evidence="8 9">AF16</strain>
    </source>
</reference>
<dbReference type="HOGENOM" id="CLU_139943_0_0_1"/>
<dbReference type="GeneID" id="8584732"/>